<proteinExistence type="inferred from homology"/>
<evidence type="ECO:0000256" key="9">
    <source>
        <dbReference type="ARBA" id="ARBA00023049"/>
    </source>
</evidence>
<comment type="cofactor">
    <cofactor evidence="1 11">
        <name>Zn(2+)</name>
        <dbReference type="ChEBI" id="CHEBI:29105"/>
    </cofactor>
</comment>
<dbReference type="Proteomes" id="UP000636891">
    <property type="component" value="Unassembled WGS sequence"/>
</dbReference>
<dbReference type="CDD" id="cd06163">
    <property type="entry name" value="S2P-M50_PDZ_RseP-like"/>
    <property type="match status" value="1"/>
</dbReference>
<evidence type="ECO:0000259" key="12">
    <source>
        <dbReference type="SMART" id="SM00228"/>
    </source>
</evidence>
<evidence type="ECO:0000256" key="6">
    <source>
        <dbReference type="ARBA" id="ARBA00022801"/>
    </source>
</evidence>
<dbReference type="InterPro" id="IPR001478">
    <property type="entry name" value="PDZ"/>
</dbReference>
<keyword evidence="5 11" id="KW-0812">Transmembrane</keyword>
<feature type="transmembrane region" description="Helical" evidence="11">
    <location>
        <begin position="372"/>
        <end position="401"/>
    </location>
</feature>
<evidence type="ECO:0000313" key="13">
    <source>
        <dbReference type="EMBL" id="MBC5616283.1"/>
    </source>
</evidence>
<comment type="caution">
    <text evidence="13">The sequence shown here is derived from an EMBL/GenBank/DDBJ whole genome shotgun (WGS) entry which is preliminary data.</text>
</comment>
<evidence type="ECO:0000256" key="4">
    <source>
        <dbReference type="ARBA" id="ARBA00022670"/>
    </source>
</evidence>
<protein>
    <recommendedName>
        <fullName evidence="11">Zinc metalloprotease</fullName>
        <ecNumber evidence="11">3.4.24.-</ecNumber>
    </recommendedName>
</protein>
<gene>
    <name evidence="13" type="primary">rseP</name>
    <name evidence="13" type="ORF">H8S08_04515</name>
</gene>
<dbReference type="GO" id="GO:0008237">
    <property type="term" value="F:metallopeptidase activity"/>
    <property type="evidence" value="ECO:0007669"/>
    <property type="project" value="UniProtKB-KW"/>
</dbReference>
<evidence type="ECO:0000256" key="11">
    <source>
        <dbReference type="RuleBase" id="RU362031"/>
    </source>
</evidence>
<reference evidence="13 14" key="1">
    <citation type="submission" date="2020-08" db="EMBL/GenBank/DDBJ databases">
        <title>Genome public.</title>
        <authorList>
            <person name="Liu C."/>
            <person name="Sun Q."/>
        </authorList>
    </citation>
    <scope>NUCLEOTIDE SEQUENCE [LARGE SCALE GENOMIC DNA]</scope>
    <source>
        <strain evidence="13 14">New-7</strain>
    </source>
</reference>
<dbReference type="RefSeq" id="WP_118457097.1">
    <property type="nucleotide sequence ID" value="NZ_JACOOK010000002.1"/>
</dbReference>
<dbReference type="InterPro" id="IPR004387">
    <property type="entry name" value="Pept_M50_Zn"/>
</dbReference>
<dbReference type="SMART" id="SM00228">
    <property type="entry name" value="PDZ"/>
    <property type="match status" value="1"/>
</dbReference>
<feature type="domain" description="PDZ" evidence="12">
    <location>
        <begin position="209"/>
        <end position="275"/>
    </location>
</feature>
<dbReference type="NCBIfam" id="TIGR00054">
    <property type="entry name" value="RIP metalloprotease RseP"/>
    <property type="match status" value="1"/>
</dbReference>
<keyword evidence="8 11" id="KW-1133">Transmembrane helix</keyword>
<evidence type="ECO:0000256" key="2">
    <source>
        <dbReference type="ARBA" id="ARBA00004141"/>
    </source>
</evidence>
<evidence type="ECO:0000313" key="14">
    <source>
        <dbReference type="Proteomes" id="UP000636891"/>
    </source>
</evidence>
<keyword evidence="4" id="KW-0645">Protease</keyword>
<evidence type="ECO:0000256" key="8">
    <source>
        <dbReference type="ARBA" id="ARBA00022989"/>
    </source>
</evidence>
<dbReference type="Gene3D" id="2.30.42.10">
    <property type="match status" value="2"/>
</dbReference>
<feature type="transmembrane region" description="Helical" evidence="11">
    <location>
        <begin position="103"/>
        <end position="122"/>
    </location>
</feature>
<feature type="transmembrane region" description="Helical" evidence="11">
    <location>
        <begin position="7"/>
        <end position="28"/>
    </location>
</feature>
<dbReference type="Pfam" id="PF17820">
    <property type="entry name" value="PDZ_6"/>
    <property type="match status" value="1"/>
</dbReference>
<keyword evidence="9 11" id="KW-0482">Metalloprotease</keyword>
<feature type="transmembrane region" description="Helical" evidence="11">
    <location>
        <begin position="413"/>
        <end position="432"/>
    </location>
</feature>
<evidence type="ECO:0000256" key="3">
    <source>
        <dbReference type="ARBA" id="ARBA00007931"/>
    </source>
</evidence>
<keyword evidence="11" id="KW-0479">Metal-binding</keyword>
<keyword evidence="7 11" id="KW-0862">Zinc</keyword>
<dbReference type="EMBL" id="JACOOK010000002">
    <property type="protein sequence ID" value="MBC5616283.1"/>
    <property type="molecule type" value="Genomic_DNA"/>
</dbReference>
<sequence>MDILIKILQFILSFSLLVIIHEFGHFLFARLFKTRVEKFYLFFNPWFSLFKFKKGGTEYGIGWIPFGGYVKIAGMIDESMDTDQMKQPVQPYEFRAKPAWQRLLIMVGGVLMNILLAVFIYIGMSYTWGKTYLDNKDVKYGYVYNDLAREMGFRNGDKIVDIDGEAVEDAGAIWQTIVIDQAKTVTVDRDGQRVRIDIPEEAIAQLLKSPDFATVRIPFVVGETVAGGPAAQAGLLAGDTLVSFNGESMRYFDQYRQAFETYASDTVTLGVMRDSAGITRLITLPVKVSEKGTIGVYPVSPASLLALSTHRYNFWQAIPAGIQRTGSEISSYAKQIKLMFTPKTEAYKSLGGVIAIGNIFPNYWSWEQFWRITAFLSVVLAVMNILPIPALDGGHVLFLLVEVITGRRPSDKFLERAQLFGIIILFALLIYANGNDIYRFFIK</sequence>
<dbReference type="InterPro" id="IPR036034">
    <property type="entry name" value="PDZ_sf"/>
</dbReference>
<keyword evidence="10 11" id="KW-0472">Membrane</keyword>
<name>A0ABR7CKU8_9BACT</name>
<evidence type="ECO:0000256" key="1">
    <source>
        <dbReference type="ARBA" id="ARBA00001947"/>
    </source>
</evidence>
<dbReference type="EC" id="3.4.24.-" evidence="11"/>
<organism evidence="13 14">
    <name type="scientific">Alistipes hominis</name>
    <dbReference type="NCBI Taxonomy" id="2763015"/>
    <lineage>
        <taxon>Bacteria</taxon>
        <taxon>Pseudomonadati</taxon>
        <taxon>Bacteroidota</taxon>
        <taxon>Bacteroidia</taxon>
        <taxon>Bacteroidales</taxon>
        <taxon>Rikenellaceae</taxon>
        <taxon>Alistipes</taxon>
    </lineage>
</organism>
<comment type="similarity">
    <text evidence="3 11">Belongs to the peptidase M50B family.</text>
</comment>
<dbReference type="InterPro" id="IPR041489">
    <property type="entry name" value="PDZ_6"/>
</dbReference>
<evidence type="ECO:0000256" key="10">
    <source>
        <dbReference type="ARBA" id="ARBA00023136"/>
    </source>
</evidence>
<dbReference type="Pfam" id="PF02163">
    <property type="entry name" value="Peptidase_M50"/>
    <property type="match status" value="1"/>
</dbReference>
<keyword evidence="14" id="KW-1185">Reference proteome</keyword>
<dbReference type="SUPFAM" id="SSF50156">
    <property type="entry name" value="PDZ domain-like"/>
    <property type="match status" value="2"/>
</dbReference>
<dbReference type="InterPro" id="IPR008915">
    <property type="entry name" value="Peptidase_M50"/>
</dbReference>
<dbReference type="PANTHER" id="PTHR42837:SF2">
    <property type="entry name" value="MEMBRANE METALLOPROTEASE ARASP2, CHLOROPLASTIC-RELATED"/>
    <property type="match status" value="1"/>
</dbReference>
<dbReference type="PANTHER" id="PTHR42837">
    <property type="entry name" value="REGULATOR OF SIGMA-E PROTEASE RSEP"/>
    <property type="match status" value="1"/>
</dbReference>
<keyword evidence="6 11" id="KW-0378">Hydrolase</keyword>
<comment type="subcellular location">
    <subcellularLocation>
        <location evidence="2">Membrane</location>
        <topology evidence="2">Multi-pass membrane protein</topology>
    </subcellularLocation>
</comment>
<evidence type="ECO:0000256" key="7">
    <source>
        <dbReference type="ARBA" id="ARBA00022833"/>
    </source>
</evidence>
<accession>A0ABR7CKU8</accession>
<evidence type="ECO:0000256" key="5">
    <source>
        <dbReference type="ARBA" id="ARBA00022692"/>
    </source>
</evidence>